<evidence type="ECO:0000256" key="5">
    <source>
        <dbReference type="PIRSR" id="PIRSR036492-1"/>
    </source>
</evidence>
<feature type="domain" description="Aldehyde dehydrogenase" evidence="8">
    <location>
        <begin position="10"/>
        <end position="448"/>
    </location>
</feature>
<dbReference type="Pfam" id="PF00171">
    <property type="entry name" value="Aldedh"/>
    <property type="match status" value="1"/>
</dbReference>
<dbReference type="InterPro" id="IPR015590">
    <property type="entry name" value="Aldehyde_DH_dom"/>
</dbReference>
<dbReference type="AlphaFoldDB" id="A0A2I6J470"/>
<evidence type="ECO:0000256" key="1">
    <source>
        <dbReference type="ARBA" id="ARBA00009986"/>
    </source>
</evidence>
<proteinExistence type="inferred from homology"/>
<dbReference type="GO" id="GO:0006081">
    <property type="term" value="P:aldehyde metabolic process"/>
    <property type="evidence" value="ECO:0007669"/>
    <property type="project" value="InterPro"/>
</dbReference>
<name>A0A2I6J470_9PSED</name>
<evidence type="ECO:0000256" key="6">
    <source>
        <dbReference type="PROSITE-ProRule" id="PRU10007"/>
    </source>
</evidence>
<evidence type="ECO:0000313" key="9">
    <source>
        <dbReference type="EMBL" id="AUL81537.1"/>
    </source>
</evidence>
<evidence type="ECO:0000256" key="3">
    <source>
        <dbReference type="ARBA" id="ARBA00023027"/>
    </source>
</evidence>
<dbReference type="InterPro" id="IPR029510">
    <property type="entry name" value="Ald_DH_CS_GLU"/>
</dbReference>
<dbReference type="InterPro" id="IPR016161">
    <property type="entry name" value="Ald_DH/histidinol_DH"/>
</dbReference>
<dbReference type="Gene3D" id="3.40.605.10">
    <property type="entry name" value="Aldehyde Dehydrogenase, Chain A, domain 1"/>
    <property type="match status" value="1"/>
</dbReference>
<dbReference type="SUPFAM" id="SSF53720">
    <property type="entry name" value="ALDH-like"/>
    <property type="match status" value="1"/>
</dbReference>
<feature type="active site" evidence="5">
    <location>
        <position position="258"/>
    </location>
</feature>
<evidence type="ECO:0000256" key="4">
    <source>
        <dbReference type="PIRNR" id="PIRNR036492"/>
    </source>
</evidence>
<dbReference type="PANTHER" id="PTHR43570">
    <property type="entry name" value="ALDEHYDE DEHYDROGENASE"/>
    <property type="match status" value="1"/>
</dbReference>
<protein>
    <recommendedName>
        <fullName evidence="4">Aldehyde dehydrogenase</fullName>
    </recommendedName>
</protein>
<dbReference type="InterPro" id="IPR016160">
    <property type="entry name" value="Ald_DH_CS_CYS"/>
</dbReference>
<dbReference type="InterPro" id="IPR016163">
    <property type="entry name" value="Ald_DH_C"/>
</dbReference>
<accession>A0A2I6J470</accession>
<feature type="active site" evidence="5 6">
    <location>
        <position position="224"/>
    </location>
</feature>
<dbReference type="CDD" id="cd07133">
    <property type="entry name" value="ALDH_CALDH_CalB"/>
    <property type="match status" value="1"/>
</dbReference>
<dbReference type="GO" id="GO:0004029">
    <property type="term" value="F:aldehyde dehydrogenase (NAD+) activity"/>
    <property type="evidence" value="ECO:0007669"/>
    <property type="project" value="TreeGrafter"/>
</dbReference>
<dbReference type="PIRSF" id="PIRSF036492">
    <property type="entry name" value="ALDH"/>
    <property type="match status" value="1"/>
</dbReference>
<reference evidence="9" key="1">
    <citation type="journal article" date="2017" name="Appl. Biochem. Biotechnol.">
        <title>Cloning and Characterization of the Gene Encoding Alpha-Pinene Oxide Lyase Enzyme (Pralpha-POL) from Pseudomonas rhodesiae CIP 107491 and Production of the Recombinant Protein in Escherichia coli.</title>
        <authorList>
            <person name="Dubessay P."/>
            <person name="Larroche C."/>
            <person name="Fontanille P."/>
        </authorList>
    </citation>
    <scope>NUCLEOTIDE SEQUENCE</scope>
    <source>
        <strain evidence="9">CIP 107491</strain>
    </source>
</reference>
<dbReference type="PANTHER" id="PTHR43570:SF20">
    <property type="entry name" value="ALDEHYDE DEHYDROGENASE ALDX-RELATED"/>
    <property type="match status" value="1"/>
</dbReference>
<dbReference type="InterPro" id="IPR012394">
    <property type="entry name" value="Aldehyde_DH_NAD(P)"/>
</dbReference>
<dbReference type="InterPro" id="IPR016162">
    <property type="entry name" value="Ald_DH_N"/>
</dbReference>
<dbReference type="PROSITE" id="PS00687">
    <property type="entry name" value="ALDEHYDE_DEHYDR_GLU"/>
    <property type="match status" value="1"/>
</dbReference>
<evidence type="ECO:0000256" key="2">
    <source>
        <dbReference type="ARBA" id="ARBA00023002"/>
    </source>
</evidence>
<sequence>MTAIASMEPGIADELHQTLALQRQAFLAELPVGLAQRVDRLQRLIHLLQENSEALCDAMHRDFGQRSRHVSLLTDIVYSLRNARYAIHRLKRWSKPSRRSLDFPLRLLGGDARVEYQPKGVVGILSPWNFPIYLTLGPLAGVLAAGNRAMIKPSELTPATSALLAELIERYFDRSEVAVCVGGIEVGGAFSALPFDHLVFTGGGGVGRHVMRAAADNLVPVTLELGGKSPVVVSASADIERAAERIVLGKLLNAGQICLAPDYVLVERSAEERLVQALMDKAAVFFPRYAGNPDYTAIIDARHFARLQGYLADAAERGAEVLRAGGVEADEASRILPFSLVRNPPEDSAIMRNEIFGPLLPVLGYGCLDDAIGFINRRDRPLGLYYFGEQPAEERHLLERTIAGGVTLNDVVFHVMQEELPLGGVGASGIGRYHGREGFLEFSHAKAVYRQPKFDIAALLGAKPPYGAKLERYIRKELK</sequence>
<dbReference type="PROSITE" id="PS00070">
    <property type="entry name" value="ALDEHYDE_DEHYDR_CYS"/>
    <property type="match status" value="1"/>
</dbReference>
<keyword evidence="2 4" id="KW-0560">Oxidoreductase</keyword>
<evidence type="ECO:0000259" key="8">
    <source>
        <dbReference type="Pfam" id="PF00171"/>
    </source>
</evidence>
<organism evidence="9">
    <name type="scientific">Pseudomonas rhodesiae</name>
    <dbReference type="NCBI Taxonomy" id="76760"/>
    <lineage>
        <taxon>Bacteria</taxon>
        <taxon>Pseudomonadati</taxon>
        <taxon>Pseudomonadota</taxon>
        <taxon>Gammaproteobacteria</taxon>
        <taxon>Pseudomonadales</taxon>
        <taxon>Pseudomonadaceae</taxon>
        <taxon>Pseudomonas</taxon>
    </lineage>
</organism>
<dbReference type="Gene3D" id="3.40.309.10">
    <property type="entry name" value="Aldehyde Dehydrogenase, Chain A, domain 2"/>
    <property type="match status" value="1"/>
</dbReference>
<comment type="similarity">
    <text evidence="1 4 7">Belongs to the aldehyde dehydrogenase family.</text>
</comment>
<dbReference type="EMBL" id="MF946559">
    <property type="protein sequence ID" value="AUL81537.1"/>
    <property type="molecule type" value="Genomic_DNA"/>
</dbReference>
<keyword evidence="3" id="KW-0520">NAD</keyword>
<dbReference type="GO" id="GO:0005737">
    <property type="term" value="C:cytoplasm"/>
    <property type="evidence" value="ECO:0007669"/>
    <property type="project" value="TreeGrafter"/>
</dbReference>
<evidence type="ECO:0000256" key="7">
    <source>
        <dbReference type="RuleBase" id="RU003345"/>
    </source>
</evidence>